<dbReference type="Gene3D" id="1.10.287.130">
    <property type="match status" value="1"/>
</dbReference>
<dbReference type="GO" id="GO:0005524">
    <property type="term" value="F:ATP binding"/>
    <property type="evidence" value="ECO:0007669"/>
    <property type="project" value="UniProtKB-KW"/>
</dbReference>
<evidence type="ECO:0000256" key="3">
    <source>
        <dbReference type="ARBA" id="ARBA00022553"/>
    </source>
</evidence>
<keyword evidence="8" id="KW-0902">Two-component regulatory system</keyword>
<feature type="transmembrane region" description="Helical" evidence="9">
    <location>
        <begin position="205"/>
        <end position="228"/>
    </location>
</feature>
<proteinExistence type="predicted"/>
<dbReference type="InterPro" id="IPR005467">
    <property type="entry name" value="His_kinase_dom"/>
</dbReference>
<dbReference type="EC" id="2.7.13.3" evidence="2"/>
<dbReference type="CDD" id="cd00082">
    <property type="entry name" value="HisKA"/>
    <property type="match status" value="1"/>
</dbReference>
<dbReference type="Pfam" id="PF02518">
    <property type="entry name" value="HATPase_c"/>
    <property type="match status" value="1"/>
</dbReference>
<keyword evidence="9" id="KW-0472">Membrane</keyword>
<evidence type="ECO:0000313" key="11">
    <source>
        <dbReference type="EMBL" id="VEN73905.1"/>
    </source>
</evidence>
<reference evidence="11" key="1">
    <citation type="submission" date="2019-01" db="EMBL/GenBank/DDBJ databases">
        <authorList>
            <consortium name="Genoscope - CEA"/>
            <person name="William W."/>
        </authorList>
    </citation>
    <scope>NUCLEOTIDE SEQUENCE</scope>
    <source>
        <strain evidence="11">CR-1</strain>
    </source>
</reference>
<sequence length="473" mass="52794">MLKKKSGEKSKPFRLVKYFTLFSLAGIFLGASILAVLNIHWARKMQLEKSEDYALLLVENLNHQVFQQFVVPVLFKFGAIKLRNPDQFTRMDNVVRNTLHSFNVEMVNIYNMSSYISYSFDKSRVGGKNVEAAGYKKALGGVATTKLVQRGNLFEILLGIPKESKMITFAPLQAEKALRRVSGGIMGVFEIVQDVSGDYQAIAKFQILVIITSGVVMGLLFLTLLYVVKRGEKIIQIRAEERMALKERLARAEHLSYIGEMTAVISHEIRNPLGIITSSAALLKKKIAQTGVSDVLPKIIVEESARLNHIITDFLDFAKPKIPQMAQCRIQDILEKNIAFLSPQLREQGHRVSMESQTDAGEIMADSAMLYQAFLNLFINAMQSMPGGGEIRVELEKGPDFVRVKITDSGQAPPDDLMEKIWSPFFTTKEKGTGLGLGIVKNIIEAHNGKAWFQKNPGKSSTVAVELPIRQDT</sequence>
<evidence type="ECO:0000259" key="10">
    <source>
        <dbReference type="PROSITE" id="PS50109"/>
    </source>
</evidence>
<accession>A0A484HGU2</accession>
<evidence type="ECO:0000256" key="4">
    <source>
        <dbReference type="ARBA" id="ARBA00022679"/>
    </source>
</evidence>
<dbReference type="InterPro" id="IPR003661">
    <property type="entry name" value="HisK_dim/P_dom"/>
</dbReference>
<comment type="catalytic activity">
    <reaction evidence="1">
        <text>ATP + protein L-histidine = ADP + protein N-phospho-L-histidine.</text>
        <dbReference type="EC" id="2.7.13.3"/>
    </reaction>
</comment>
<keyword evidence="7" id="KW-0067">ATP-binding</keyword>
<dbReference type="SUPFAM" id="SSF55874">
    <property type="entry name" value="ATPase domain of HSP90 chaperone/DNA topoisomerase II/histidine kinase"/>
    <property type="match status" value="1"/>
</dbReference>
<feature type="transmembrane region" description="Helical" evidence="9">
    <location>
        <begin position="21"/>
        <end position="41"/>
    </location>
</feature>
<keyword evidence="9" id="KW-1133">Transmembrane helix</keyword>
<name>A0A484HGU2_9BACT</name>
<evidence type="ECO:0000256" key="1">
    <source>
        <dbReference type="ARBA" id="ARBA00000085"/>
    </source>
</evidence>
<dbReference type="Gene3D" id="3.30.565.10">
    <property type="entry name" value="Histidine kinase-like ATPase, C-terminal domain"/>
    <property type="match status" value="1"/>
</dbReference>
<dbReference type="SMART" id="SM00388">
    <property type="entry name" value="HisKA"/>
    <property type="match status" value="1"/>
</dbReference>
<dbReference type="PANTHER" id="PTHR43065:SF10">
    <property type="entry name" value="PEROXIDE STRESS-ACTIVATED HISTIDINE KINASE MAK3"/>
    <property type="match status" value="1"/>
</dbReference>
<dbReference type="GO" id="GO:0000155">
    <property type="term" value="F:phosphorelay sensor kinase activity"/>
    <property type="evidence" value="ECO:0007669"/>
    <property type="project" value="InterPro"/>
</dbReference>
<protein>
    <recommendedName>
        <fullName evidence="2">histidine kinase</fullName>
        <ecNumber evidence="2">2.7.13.3</ecNumber>
    </recommendedName>
</protein>
<dbReference type="Pfam" id="PF00512">
    <property type="entry name" value="HisKA"/>
    <property type="match status" value="1"/>
</dbReference>
<organism evidence="11">
    <name type="scientific">uncultured Desulfobacteraceae bacterium</name>
    <dbReference type="NCBI Taxonomy" id="218296"/>
    <lineage>
        <taxon>Bacteria</taxon>
        <taxon>Pseudomonadati</taxon>
        <taxon>Thermodesulfobacteriota</taxon>
        <taxon>Desulfobacteria</taxon>
        <taxon>Desulfobacterales</taxon>
        <taxon>Desulfobacteraceae</taxon>
        <taxon>environmental samples</taxon>
    </lineage>
</organism>
<keyword evidence="6 11" id="KW-0418">Kinase</keyword>
<dbReference type="PANTHER" id="PTHR43065">
    <property type="entry name" value="SENSOR HISTIDINE KINASE"/>
    <property type="match status" value="1"/>
</dbReference>
<keyword evidence="3" id="KW-0597">Phosphoprotein</keyword>
<feature type="domain" description="Histidine kinase" evidence="10">
    <location>
        <begin position="264"/>
        <end position="471"/>
    </location>
</feature>
<evidence type="ECO:0000256" key="6">
    <source>
        <dbReference type="ARBA" id="ARBA00022777"/>
    </source>
</evidence>
<keyword evidence="9" id="KW-0812">Transmembrane</keyword>
<keyword evidence="4" id="KW-0808">Transferase</keyword>
<dbReference type="SUPFAM" id="SSF47384">
    <property type="entry name" value="Homodimeric domain of signal transducing histidine kinase"/>
    <property type="match status" value="1"/>
</dbReference>
<dbReference type="InterPro" id="IPR036097">
    <property type="entry name" value="HisK_dim/P_sf"/>
</dbReference>
<keyword evidence="5" id="KW-0547">Nucleotide-binding</keyword>
<dbReference type="SMART" id="SM00387">
    <property type="entry name" value="HATPase_c"/>
    <property type="match status" value="1"/>
</dbReference>
<dbReference type="AlphaFoldDB" id="A0A484HGU2"/>
<dbReference type="InterPro" id="IPR004358">
    <property type="entry name" value="Sig_transdc_His_kin-like_C"/>
</dbReference>
<dbReference type="EMBL" id="CAACVI010000012">
    <property type="protein sequence ID" value="VEN73905.1"/>
    <property type="molecule type" value="Genomic_DNA"/>
</dbReference>
<gene>
    <name evidence="11" type="ORF">EPICR_20375</name>
</gene>
<dbReference type="InterPro" id="IPR003594">
    <property type="entry name" value="HATPase_dom"/>
</dbReference>
<evidence type="ECO:0000256" key="2">
    <source>
        <dbReference type="ARBA" id="ARBA00012438"/>
    </source>
</evidence>
<evidence type="ECO:0000256" key="7">
    <source>
        <dbReference type="ARBA" id="ARBA00022840"/>
    </source>
</evidence>
<dbReference type="PROSITE" id="PS50109">
    <property type="entry name" value="HIS_KIN"/>
    <property type="match status" value="1"/>
</dbReference>
<evidence type="ECO:0000256" key="9">
    <source>
        <dbReference type="SAM" id="Phobius"/>
    </source>
</evidence>
<evidence type="ECO:0000256" key="5">
    <source>
        <dbReference type="ARBA" id="ARBA00022741"/>
    </source>
</evidence>
<dbReference type="PRINTS" id="PR00344">
    <property type="entry name" value="BCTRLSENSOR"/>
</dbReference>
<dbReference type="InterPro" id="IPR036890">
    <property type="entry name" value="HATPase_C_sf"/>
</dbReference>
<evidence type="ECO:0000256" key="8">
    <source>
        <dbReference type="ARBA" id="ARBA00023012"/>
    </source>
</evidence>